<name>A0ABW2R0Q7_9NEIS</name>
<feature type="region of interest" description="Disordered" evidence="1">
    <location>
        <begin position="110"/>
        <end position="153"/>
    </location>
</feature>
<evidence type="ECO:0000256" key="2">
    <source>
        <dbReference type="SAM" id="Phobius"/>
    </source>
</evidence>
<organism evidence="4 5">
    <name type="scientific">Iodobacter arcticus</name>
    <dbReference type="NCBI Taxonomy" id="590593"/>
    <lineage>
        <taxon>Bacteria</taxon>
        <taxon>Pseudomonadati</taxon>
        <taxon>Pseudomonadota</taxon>
        <taxon>Betaproteobacteria</taxon>
        <taxon>Neisseriales</taxon>
        <taxon>Chitinibacteraceae</taxon>
        <taxon>Iodobacter</taxon>
    </lineage>
</organism>
<evidence type="ECO:0000313" key="4">
    <source>
        <dbReference type="EMBL" id="MFC7421512.1"/>
    </source>
</evidence>
<dbReference type="RefSeq" id="WP_380189061.1">
    <property type="nucleotide sequence ID" value="NZ_JBHTBQ010000035.1"/>
</dbReference>
<feature type="transmembrane region" description="Helical" evidence="2">
    <location>
        <begin position="21"/>
        <end position="42"/>
    </location>
</feature>
<gene>
    <name evidence="4" type="ORF">ACFQNF_16740</name>
</gene>
<evidence type="ECO:0000256" key="1">
    <source>
        <dbReference type="SAM" id="MobiDB-lite"/>
    </source>
</evidence>
<protein>
    <submittedName>
        <fullName evidence="4">SPOR domain-containing protein</fullName>
    </submittedName>
</protein>
<dbReference type="InterPro" id="IPR036680">
    <property type="entry name" value="SPOR-like_sf"/>
</dbReference>
<feature type="compositionally biased region" description="Low complexity" evidence="1">
    <location>
        <begin position="110"/>
        <end position="130"/>
    </location>
</feature>
<dbReference type="Pfam" id="PF05036">
    <property type="entry name" value="SPOR"/>
    <property type="match status" value="1"/>
</dbReference>
<dbReference type="Proteomes" id="UP001596473">
    <property type="component" value="Unassembled WGS sequence"/>
</dbReference>
<reference evidence="5" key="1">
    <citation type="journal article" date="2019" name="Int. J. Syst. Evol. Microbiol.">
        <title>The Global Catalogue of Microorganisms (GCM) 10K type strain sequencing project: providing services to taxonomists for standard genome sequencing and annotation.</title>
        <authorList>
            <consortium name="The Broad Institute Genomics Platform"/>
            <consortium name="The Broad Institute Genome Sequencing Center for Infectious Disease"/>
            <person name="Wu L."/>
            <person name="Ma J."/>
        </authorList>
    </citation>
    <scope>NUCLEOTIDE SEQUENCE [LARGE SCALE GENOMIC DNA]</scope>
    <source>
        <strain evidence="5">CCUG 62945</strain>
    </source>
</reference>
<comment type="caution">
    <text evidence="4">The sequence shown here is derived from an EMBL/GenBank/DDBJ whole genome shotgun (WGS) entry which is preliminary data.</text>
</comment>
<keyword evidence="5" id="KW-1185">Reference proteome</keyword>
<keyword evidence="2" id="KW-0812">Transmembrane</keyword>
<dbReference type="InterPro" id="IPR007730">
    <property type="entry name" value="SPOR-like_dom"/>
</dbReference>
<sequence length="250" mass="25665">MNDALDPILQQEAQRKLKVQLAWRLGIAATLIVLALFGINWLDRQKDTPTAINTPTPIAAPIAEPTPEALPIPSTPPIASAAIEASSTLSISTPIASSSASGLIAGAAHKSLPTPTNTPANKPTLKLEPIVPAPSSKPAPATSLPAINSPMTEAPKPGIATPQAATATPVVQTPAAYPAAQHSPNGYTVQAGVFLQTQNADKLLSQLKAAGVPAYTETRVQIGPFKDKASADAAAAKLKRMGINPVVRGN</sequence>
<evidence type="ECO:0000259" key="3">
    <source>
        <dbReference type="Pfam" id="PF05036"/>
    </source>
</evidence>
<feature type="domain" description="SPOR" evidence="3">
    <location>
        <begin position="184"/>
        <end position="248"/>
    </location>
</feature>
<dbReference type="SUPFAM" id="SSF110997">
    <property type="entry name" value="Sporulation related repeat"/>
    <property type="match status" value="1"/>
</dbReference>
<keyword evidence="2" id="KW-0472">Membrane</keyword>
<dbReference type="Gene3D" id="3.30.70.1070">
    <property type="entry name" value="Sporulation related repeat"/>
    <property type="match status" value="1"/>
</dbReference>
<evidence type="ECO:0000313" key="5">
    <source>
        <dbReference type="Proteomes" id="UP001596473"/>
    </source>
</evidence>
<proteinExistence type="predicted"/>
<accession>A0ABW2R0Q7</accession>
<dbReference type="EMBL" id="JBHTBQ010000035">
    <property type="protein sequence ID" value="MFC7421512.1"/>
    <property type="molecule type" value="Genomic_DNA"/>
</dbReference>
<keyword evidence="2" id="KW-1133">Transmembrane helix</keyword>